<dbReference type="AlphaFoldDB" id="K7E6E7"/>
<dbReference type="InParanoid" id="K7E6E7"/>
<name>K7E6E7_MONDO</name>
<dbReference type="Ensembl" id="ENSMODT00000044457.1">
    <property type="protein sequence ID" value="ENSMODP00000041349.1"/>
    <property type="gene ID" value="ENSMODG00000027415.1"/>
</dbReference>
<dbReference type="SMART" id="SM00268">
    <property type="entry name" value="ACTIN"/>
    <property type="match status" value="1"/>
</dbReference>
<comment type="similarity">
    <text evidence="4">Belongs to the actin family.</text>
</comment>
<accession>K7E6E7</accession>
<dbReference type="InterPro" id="IPR004000">
    <property type="entry name" value="Actin"/>
</dbReference>
<keyword evidence="2" id="KW-0963">Cytoplasm</keyword>
<dbReference type="RefSeq" id="XP_056651952.1">
    <property type="nucleotide sequence ID" value="XM_056795974.1"/>
</dbReference>
<dbReference type="RefSeq" id="XP_056651951.1">
    <property type="nucleotide sequence ID" value="XM_056795973.1"/>
</dbReference>
<evidence type="ECO:0000256" key="1">
    <source>
        <dbReference type="ARBA" id="ARBA00004245"/>
    </source>
</evidence>
<dbReference type="GeneID" id="100017586"/>
<evidence type="ECO:0000256" key="3">
    <source>
        <dbReference type="ARBA" id="ARBA00023212"/>
    </source>
</evidence>
<reference evidence="5" key="2">
    <citation type="submission" date="2025-08" db="UniProtKB">
        <authorList>
            <consortium name="Ensembl"/>
        </authorList>
    </citation>
    <scope>IDENTIFICATION</scope>
</reference>
<reference evidence="5" key="3">
    <citation type="submission" date="2025-09" db="UniProtKB">
        <authorList>
            <consortium name="Ensembl"/>
        </authorList>
    </citation>
    <scope>IDENTIFICATION</scope>
</reference>
<dbReference type="KEGG" id="mdo:100023336"/>
<dbReference type="STRING" id="13616.ENSMODP00000041349"/>
<reference evidence="5 6" key="1">
    <citation type="journal article" date="2007" name="Nature">
        <title>Genome of the marsupial Monodelphis domestica reveals innovation in non-coding sequences.</title>
        <authorList>
            <person name="Mikkelsen T.S."/>
            <person name="Wakefield M.J."/>
            <person name="Aken B."/>
            <person name="Amemiya C.T."/>
            <person name="Chang J.L."/>
            <person name="Duke S."/>
            <person name="Garber M."/>
            <person name="Gentles A.J."/>
            <person name="Goodstadt L."/>
            <person name="Heger A."/>
            <person name="Jurka J."/>
            <person name="Kamal M."/>
            <person name="Mauceli E."/>
            <person name="Searle S.M."/>
            <person name="Sharpe T."/>
            <person name="Baker M.L."/>
            <person name="Batzer M.A."/>
            <person name="Benos P.V."/>
            <person name="Belov K."/>
            <person name="Clamp M."/>
            <person name="Cook A."/>
            <person name="Cuff J."/>
            <person name="Das R."/>
            <person name="Davidow L."/>
            <person name="Deakin J.E."/>
            <person name="Fazzari M.J."/>
            <person name="Glass J.L."/>
            <person name="Grabherr M."/>
            <person name="Greally J.M."/>
            <person name="Gu W."/>
            <person name="Hore T.A."/>
            <person name="Huttley G.A."/>
            <person name="Kleber M."/>
            <person name="Jirtle R.L."/>
            <person name="Koina E."/>
            <person name="Lee J.T."/>
            <person name="Mahony S."/>
            <person name="Marra M.A."/>
            <person name="Miller R.D."/>
            <person name="Nicholls R.D."/>
            <person name="Oda M."/>
            <person name="Papenfuss A.T."/>
            <person name="Parra Z.E."/>
            <person name="Pollock D.D."/>
            <person name="Ray D.A."/>
            <person name="Schein J.E."/>
            <person name="Speed T.P."/>
            <person name="Thompson K."/>
            <person name="VandeBerg J.L."/>
            <person name="Wade C.M."/>
            <person name="Walker J.A."/>
            <person name="Waters P.D."/>
            <person name="Webber C."/>
            <person name="Weidman J.R."/>
            <person name="Xie X."/>
            <person name="Zody M.C."/>
            <person name="Baldwin J."/>
            <person name="Abdouelleil A."/>
            <person name="Abdulkadir J."/>
            <person name="Abebe A."/>
            <person name="Abera B."/>
            <person name="Abreu J."/>
            <person name="Acer S.C."/>
            <person name="Aftuck L."/>
            <person name="Alexander A."/>
            <person name="An P."/>
            <person name="Anderson E."/>
            <person name="Anderson S."/>
            <person name="Arachi H."/>
            <person name="Azer M."/>
            <person name="Bachantsang P."/>
            <person name="Barry A."/>
            <person name="Bayul T."/>
            <person name="Berlin A."/>
            <person name="Bessette D."/>
            <person name="Bloom T."/>
            <person name="Bloom T."/>
            <person name="Boguslavskiy L."/>
            <person name="Bonnet C."/>
            <person name="Boukhgalter B."/>
            <person name="Bourzgui I."/>
            <person name="Brown A."/>
            <person name="Cahill P."/>
            <person name="Channer S."/>
            <person name="Cheshatsang Y."/>
            <person name="Chuda L."/>
            <person name="Citroen M."/>
            <person name="Collymore A."/>
            <person name="Cooke P."/>
            <person name="Costello M."/>
            <person name="D'Aco K."/>
            <person name="Daza R."/>
            <person name="De Haan G."/>
            <person name="DeGray S."/>
            <person name="DeMaso C."/>
            <person name="Dhargay N."/>
            <person name="Dooley K."/>
            <person name="Dooley E."/>
            <person name="Doricent M."/>
            <person name="Dorje P."/>
            <person name="Dorjee K."/>
            <person name="Dupes A."/>
            <person name="Elong R."/>
            <person name="Falk J."/>
            <person name="Farina A."/>
            <person name="Faro S."/>
            <person name="Ferguson D."/>
            <person name="Fisher S."/>
            <person name="Foley C.D."/>
            <person name="Franke A."/>
            <person name="Friedrich D."/>
            <person name="Gadbois L."/>
            <person name="Gearin G."/>
            <person name="Gearin C.R."/>
            <person name="Giannoukos G."/>
            <person name="Goode T."/>
            <person name="Graham J."/>
            <person name="Grandbois E."/>
            <person name="Grewal S."/>
            <person name="Gyaltsen K."/>
            <person name="Hafez N."/>
            <person name="Hagos B."/>
            <person name="Hall J."/>
            <person name="Henson C."/>
            <person name="Hollinger A."/>
            <person name="Honan T."/>
            <person name="Huard M.D."/>
            <person name="Hughes L."/>
            <person name="Hurhula B."/>
            <person name="Husby M.E."/>
            <person name="Kamat A."/>
            <person name="Kanga B."/>
            <person name="Kashin S."/>
            <person name="Khazanovich D."/>
            <person name="Kisner P."/>
            <person name="Lance K."/>
            <person name="Lara M."/>
            <person name="Lee W."/>
            <person name="Lennon N."/>
            <person name="Letendre F."/>
            <person name="LeVine R."/>
            <person name="Lipovsky A."/>
            <person name="Liu X."/>
            <person name="Liu J."/>
            <person name="Liu S."/>
            <person name="Lokyitsang T."/>
            <person name="Lokyitsang Y."/>
            <person name="Lubonja R."/>
            <person name="Lui A."/>
            <person name="MacDonald P."/>
            <person name="Magnisalis V."/>
            <person name="Maru K."/>
            <person name="Matthews C."/>
            <person name="McCusker W."/>
            <person name="McDonough S."/>
            <person name="Mehta T."/>
            <person name="Meldrim J."/>
            <person name="Meneus L."/>
            <person name="Mihai O."/>
            <person name="Mihalev A."/>
            <person name="Mihova T."/>
            <person name="Mittelman R."/>
            <person name="Mlenga V."/>
            <person name="Montmayeur A."/>
            <person name="Mulrain L."/>
            <person name="Navidi A."/>
            <person name="Naylor J."/>
            <person name="Negash T."/>
            <person name="Nguyen T."/>
            <person name="Nguyen N."/>
            <person name="Nicol R."/>
            <person name="Norbu C."/>
            <person name="Norbu N."/>
            <person name="Novod N."/>
            <person name="O'Neill B."/>
            <person name="Osman S."/>
            <person name="Markiewicz E."/>
            <person name="Oyono O.L."/>
            <person name="Patti C."/>
            <person name="Phunkhang P."/>
            <person name="Pierre F."/>
            <person name="Priest M."/>
            <person name="Raghuraman S."/>
            <person name="Rege F."/>
            <person name="Reyes R."/>
            <person name="Rise C."/>
            <person name="Rogov P."/>
            <person name="Ross K."/>
            <person name="Ryan E."/>
            <person name="Settipalli S."/>
            <person name="Shea T."/>
            <person name="Sherpa N."/>
            <person name="Shi L."/>
            <person name="Shih D."/>
            <person name="Sparrow T."/>
            <person name="Spaulding J."/>
            <person name="Stalker J."/>
            <person name="Stange-Thomann N."/>
            <person name="Stavropoulos S."/>
            <person name="Stone C."/>
            <person name="Strader C."/>
            <person name="Tesfaye S."/>
            <person name="Thomson T."/>
            <person name="Thoulutsang Y."/>
            <person name="Thoulutsang D."/>
            <person name="Topham K."/>
            <person name="Topping I."/>
            <person name="Tsamla T."/>
            <person name="Vassiliev H."/>
            <person name="Vo A."/>
            <person name="Wangchuk T."/>
            <person name="Wangdi T."/>
            <person name="Weiand M."/>
            <person name="Wilkinson J."/>
            <person name="Wilson A."/>
            <person name="Yadav S."/>
            <person name="Young G."/>
            <person name="Yu Q."/>
            <person name="Zembek L."/>
            <person name="Zhong D."/>
            <person name="Zimmer A."/>
            <person name="Zwirko Z."/>
            <person name="Jaffe D.B."/>
            <person name="Alvarez P."/>
            <person name="Brockman W."/>
            <person name="Butler J."/>
            <person name="Chin C."/>
            <person name="Gnerre S."/>
            <person name="MacCallum I."/>
            <person name="Graves J.A."/>
            <person name="Ponting C.P."/>
            <person name="Breen M."/>
            <person name="Samollow P.B."/>
            <person name="Lander E.S."/>
            <person name="Lindblad-Toh K."/>
        </authorList>
    </citation>
    <scope>NUCLEOTIDE SEQUENCE [LARGE SCALE GENOMIC DNA]</scope>
</reference>
<dbReference type="Gene3D" id="3.30.420.40">
    <property type="match status" value="2"/>
</dbReference>
<organism evidence="5 6">
    <name type="scientific">Monodelphis domestica</name>
    <name type="common">Gray short-tailed opossum</name>
    <dbReference type="NCBI Taxonomy" id="13616"/>
    <lineage>
        <taxon>Eukaryota</taxon>
        <taxon>Metazoa</taxon>
        <taxon>Chordata</taxon>
        <taxon>Craniata</taxon>
        <taxon>Vertebrata</taxon>
        <taxon>Euteleostomi</taxon>
        <taxon>Mammalia</taxon>
        <taxon>Metatheria</taxon>
        <taxon>Didelphimorphia</taxon>
        <taxon>Didelphidae</taxon>
        <taxon>Monodelphis</taxon>
    </lineage>
</organism>
<evidence type="ECO:0000256" key="2">
    <source>
        <dbReference type="ARBA" id="ARBA00022490"/>
    </source>
</evidence>
<protein>
    <submittedName>
        <fullName evidence="5">Actin, clone 302-like</fullName>
    </submittedName>
</protein>
<dbReference type="FunFam" id="3.90.640.10:FF:000082">
    <property type="entry name" value="Actin 2 isoform 1"/>
    <property type="match status" value="1"/>
</dbReference>
<keyword evidence="3" id="KW-0206">Cytoskeleton</keyword>
<dbReference type="Proteomes" id="UP000002280">
    <property type="component" value="Chromosome 4"/>
</dbReference>
<dbReference type="PRINTS" id="PR00190">
    <property type="entry name" value="ACTIN"/>
</dbReference>
<dbReference type="Pfam" id="PF00022">
    <property type="entry name" value="Actin"/>
    <property type="match status" value="1"/>
</dbReference>
<sequence>MIASEITKIPSAIFDNGSGLCKVGISGEQNPRFIQATVLGYPQSINSMANTWQKAYYVGQEAQDNRSILTLNHPMQHGVVTSWDDMEKIWEHLYKDGLRETPKQRPVLLTEAPLNPPENRAKMVEIFFETFQVPALYVALQGLMALYATGKSTGVVLECGDGVTAVIPIYQGRCLFQSISRSDFAGGDVTNYLAGLFLEKGISLMNTGSKDIITDIKERLCYIIPDPHERMKEENLDCSIYNYILPDGQTMQIGDELFQVPECLFQPSKAGSSAPGIHTLVTESVLKSSHHFQKDLLNNLILSGGSTLCPGMKRRLWREIQSLMKGSLKVNIMAPSDRLLSVWIGASVITSLSTFQQMWMSSSDYNELGPSAKQNCFW</sequence>
<dbReference type="PROSITE" id="PS01132">
    <property type="entry name" value="ACTINS_ACT_LIKE"/>
    <property type="match status" value="1"/>
</dbReference>
<dbReference type="Gene3D" id="3.90.640.10">
    <property type="entry name" value="Actin, Chain A, domain 4"/>
    <property type="match status" value="1"/>
</dbReference>
<dbReference type="GeneTree" id="ENSGT00940000165349"/>
<dbReference type="OrthoDB" id="9437312at2759"/>
<dbReference type="InterPro" id="IPR020902">
    <property type="entry name" value="Actin/actin-like_CS"/>
</dbReference>
<dbReference type="SUPFAM" id="SSF53067">
    <property type="entry name" value="Actin-like ATPase domain"/>
    <property type="match status" value="2"/>
</dbReference>
<dbReference type="Bgee" id="ENSMODG00000027415">
    <property type="expression patterns" value="Expressed in spermatocyte and 2 other cell types or tissues"/>
</dbReference>
<dbReference type="eggNOG" id="KOG0676">
    <property type="taxonomic scope" value="Eukaryota"/>
</dbReference>
<dbReference type="PANTHER" id="PTHR11937">
    <property type="entry name" value="ACTIN"/>
    <property type="match status" value="1"/>
</dbReference>
<evidence type="ECO:0000313" key="6">
    <source>
        <dbReference type="Proteomes" id="UP000002280"/>
    </source>
</evidence>
<dbReference type="InterPro" id="IPR043129">
    <property type="entry name" value="ATPase_NBD"/>
</dbReference>
<evidence type="ECO:0000256" key="4">
    <source>
        <dbReference type="RuleBase" id="RU000487"/>
    </source>
</evidence>
<dbReference type="FunFam" id="3.30.420.40:FF:000018">
    <property type="entry name" value="Actin-like protein (Centractin)"/>
    <property type="match status" value="1"/>
</dbReference>
<keyword evidence="6" id="KW-1185">Reference proteome</keyword>
<dbReference type="HOGENOM" id="CLU_027965_0_2_1"/>
<dbReference type="GO" id="GO:0015629">
    <property type="term" value="C:actin cytoskeleton"/>
    <property type="evidence" value="ECO:0000318"/>
    <property type="project" value="GO_Central"/>
</dbReference>
<gene>
    <name evidence="5" type="primary">LOC100017586</name>
</gene>
<comment type="subcellular location">
    <subcellularLocation>
        <location evidence="1">Cytoplasm</location>
        <location evidence="1">Cytoskeleton</location>
    </subcellularLocation>
</comment>
<proteinExistence type="inferred from homology"/>
<evidence type="ECO:0000313" key="5">
    <source>
        <dbReference type="Ensembl" id="ENSMODP00000041349.1"/>
    </source>
</evidence>